<keyword evidence="1" id="KW-1133">Transmembrane helix</keyword>
<comment type="caution">
    <text evidence="2">The sequence shown here is derived from an EMBL/GenBank/DDBJ whole genome shotgun (WGS) entry which is preliminary data.</text>
</comment>
<evidence type="ECO:0000313" key="2">
    <source>
        <dbReference type="EMBL" id="MFC3894989.1"/>
    </source>
</evidence>
<dbReference type="RefSeq" id="WP_382376536.1">
    <property type="nucleotide sequence ID" value="NZ_JBHRZI010000021.1"/>
</dbReference>
<evidence type="ECO:0008006" key="4">
    <source>
        <dbReference type="Google" id="ProtNLM"/>
    </source>
</evidence>
<sequence>MNDVVDDLLHRAGDEWRAAQPPPPEIDVSRLRGRTRWVPALAAAAVVLVAGGLVYATGSSPPSEVEPASKLEKLVVRDGTTVRAGGSVVEQGDGTVKLCWDGVTGPDPTQCPYFVPVVGVDFAKLPMGHVHEGKRVALALLTGVWKAGTLTVTETAPAEDPNNPGKEDRAWNVLPRPAPCSPPATGWQPSKERPTDLYAYLDAHADEFGLPWRAKGGVTVVEVHRGDLDGVRRELGNLVKGDLCVVEAATGKPTLAEHKRSLARLEPLVQDPANAVLYFRHQDNEPAAYVTMLVMTPERLEKFRWIGESITLETWLKPVP</sequence>
<keyword evidence="1" id="KW-0812">Transmembrane</keyword>
<evidence type="ECO:0000313" key="3">
    <source>
        <dbReference type="Proteomes" id="UP001595690"/>
    </source>
</evidence>
<dbReference type="Proteomes" id="UP001595690">
    <property type="component" value="Unassembled WGS sequence"/>
</dbReference>
<accession>A0ABV8BZ98</accession>
<keyword evidence="3" id="KW-1185">Reference proteome</keyword>
<proteinExistence type="predicted"/>
<dbReference type="EMBL" id="JBHRZI010000021">
    <property type="protein sequence ID" value="MFC3894989.1"/>
    <property type="molecule type" value="Genomic_DNA"/>
</dbReference>
<gene>
    <name evidence="2" type="ORF">ACFOWZ_26200</name>
</gene>
<evidence type="ECO:0000256" key="1">
    <source>
        <dbReference type="SAM" id="Phobius"/>
    </source>
</evidence>
<reference evidence="3" key="1">
    <citation type="journal article" date="2019" name="Int. J. Syst. Evol. Microbiol.">
        <title>The Global Catalogue of Microorganisms (GCM) 10K type strain sequencing project: providing services to taxonomists for standard genome sequencing and annotation.</title>
        <authorList>
            <consortium name="The Broad Institute Genomics Platform"/>
            <consortium name="The Broad Institute Genome Sequencing Center for Infectious Disease"/>
            <person name="Wu L."/>
            <person name="Ma J."/>
        </authorList>
    </citation>
    <scope>NUCLEOTIDE SEQUENCE [LARGE SCALE GENOMIC DNA]</scope>
    <source>
        <strain evidence="3">CGMCC 4.7405</strain>
    </source>
</reference>
<name>A0ABV8BZ98_9PSEU</name>
<feature type="transmembrane region" description="Helical" evidence="1">
    <location>
        <begin position="37"/>
        <end position="56"/>
    </location>
</feature>
<keyword evidence="1" id="KW-0472">Membrane</keyword>
<protein>
    <recommendedName>
        <fullName evidence="4">LigA protein</fullName>
    </recommendedName>
</protein>
<organism evidence="2 3">
    <name type="scientific">Lentzea rhizosphaerae</name>
    <dbReference type="NCBI Taxonomy" id="2041025"/>
    <lineage>
        <taxon>Bacteria</taxon>
        <taxon>Bacillati</taxon>
        <taxon>Actinomycetota</taxon>
        <taxon>Actinomycetes</taxon>
        <taxon>Pseudonocardiales</taxon>
        <taxon>Pseudonocardiaceae</taxon>
        <taxon>Lentzea</taxon>
    </lineage>
</organism>